<dbReference type="SMART" id="SM00185">
    <property type="entry name" value="ARM"/>
    <property type="match status" value="6"/>
</dbReference>
<dbReference type="Gene3D" id="1.25.10.10">
    <property type="entry name" value="Leucine-rich Repeat Variant"/>
    <property type="match status" value="2"/>
</dbReference>
<accession>A0A812PGD0</accession>
<dbReference type="SUPFAM" id="SSF48371">
    <property type="entry name" value="ARM repeat"/>
    <property type="match status" value="1"/>
</dbReference>
<evidence type="ECO:0000256" key="1">
    <source>
        <dbReference type="PROSITE-ProRule" id="PRU00259"/>
    </source>
</evidence>
<evidence type="ECO:0000256" key="2">
    <source>
        <dbReference type="SAM" id="MobiDB-lite"/>
    </source>
</evidence>
<feature type="repeat" description="ARM" evidence="1">
    <location>
        <begin position="95"/>
        <end position="138"/>
    </location>
</feature>
<keyword evidence="4" id="KW-1185">Reference proteome</keyword>
<dbReference type="InterPro" id="IPR000225">
    <property type="entry name" value="Armadillo"/>
</dbReference>
<evidence type="ECO:0000313" key="3">
    <source>
        <dbReference type="EMBL" id="CAE7334186.1"/>
    </source>
</evidence>
<protein>
    <submittedName>
        <fullName evidence="3">CSI1 protein</fullName>
    </submittedName>
</protein>
<name>A0A812PGD0_9DINO</name>
<dbReference type="PROSITE" id="PS50176">
    <property type="entry name" value="ARM_REPEAT"/>
    <property type="match status" value="3"/>
</dbReference>
<feature type="repeat" description="ARM" evidence="1">
    <location>
        <begin position="53"/>
        <end position="95"/>
    </location>
</feature>
<dbReference type="PANTHER" id="PTHR23315:SF7">
    <property type="entry name" value="U-BOX DOMAIN-CONTAINING PROTEIN 4"/>
    <property type="match status" value="1"/>
</dbReference>
<dbReference type="PANTHER" id="PTHR23315">
    <property type="entry name" value="U BOX DOMAIN-CONTAINING"/>
    <property type="match status" value="1"/>
</dbReference>
<organism evidence="3 4">
    <name type="scientific">Symbiodinium natans</name>
    <dbReference type="NCBI Taxonomy" id="878477"/>
    <lineage>
        <taxon>Eukaryota</taxon>
        <taxon>Sar</taxon>
        <taxon>Alveolata</taxon>
        <taxon>Dinophyceae</taxon>
        <taxon>Suessiales</taxon>
        <taxon>Symbiodiniaceae</taxon>
        <taxon>Symbiodinium</taxon>
    </lineage>
</organism>
<gene>
    <name evidence="3" type="primary">CSI1</name>
    <name evidence="3" type="ORF">SNAT2548_LOCUS17478</name>
</gene>
<dbReference type="AlphaFoldDB" id="A0A812PGD0"/>
<dbReference type="InterPro" id="IPR011989">
    <property type="entry name" value="ARM-like"/>
</dbReference>
<comment type="caution">
    <text evidence="3">The sequence shown here is derived from an EMBL/GenBank/DDBJ whole genome shotgun (WGS) entry which is preliminary data.</text>
</comment>
<feature type="region of interest" description="Disordered" evidence="2">
    <location>
        <begin position="354"/>
        <end position="373"/>
    </location>
</feature>
<dbReference type="Proteomes" id="UP000604046">
    <property type="component" value="Unassembled WGS sequence"/>
</dbReference>
<dbReference type="OrthoDB" id="438871at2759"/>
<feature type="repeat" description="ARM" evidence="1">
    <location>
        <begin position="285"/>
        <end position="327"/>
    </location>
</feature>
<evidence type="ECO:0000313" key="4">
    <source>
        <dbReference type="Proteomes" id="UP000604046"/>
    </source>
</evidence>
<proteinExistence type="predicted"/>
<reference evidence="3" key="1">
    <citation type="submission" date="2021-02" db="EMBL/GenBank/DDBJ databases">
        <authorList>
            <person name="Dougan E. K."/>
            <person name="Rhodes N."/>
            <person name="Thang M."/>
            <person name="Chan C."/>
        </authorList>
    </citation>
    <scope>NUCLEOTIDE SEQUENCE</scope>
</reference>
<dbReference type="EMBL" id="CAJNDS010002113">
    <property type="protein sequence ID" value="CAE7334186.1"/>
    <property type="molecule type" value="Genomic_DNA"/>
</dbReference>
<feature type="region of interest" description="Disordered" evidence="2">
    <location>
        <begin position="193"/>
        <end position="238"/>
    </location>
</feature>
<feature type="compositionally biased region" description="Basic and acidic residues" evidence="2">
    <location>
        <begin position="193"/>
        <end position="210"/>
    </location>
</feature>
<dbReference type="InterPro" id="IPR016024">
    <property type="entry name" value="ARM-type_fold"/>
</dbReference>
<sequence>MPEMDESQKKDIQELVASLAKGSDDAKKLKAARRLAKLAERGGKCNEAIVAAGALPLLVGLIADGREDAQVEAATVLCRLTSRSPENAQALSAAGGIPPLVALLANGKEGKAQHTAALGLKKLAEHSSELRKALAVAGAIPALVAVVAKGNNVYTKEIAANALGYLASEDPACVKEIAAAGGIEALQALAKDGAERDARDQASDTLKRLGADPNSSVSSVSAKAGATPQAEPALQNASTLDVETLRAEVRNLEDGKDEEKVKAAEQLGTWSTVSDENRVLISKEGGASALVAVVVTGSDDAKWHAARALRHLANNVEAKKAIVEADGITTLTPLAKHGKGKVKEAADEALKLLSQKEDKETGPASEVETAGDIPNGAGTCVAMFSARFDGGPMEQKFRRVFKILKDNKYDVLMVSADAGESFGDLTTEYLDRLREEGGTMLAVCTKHYGEKTASAHSSHEELKFALDESVRILPLKVEDTYPPEPPGGPQHRYDEKNLARGYIRRIFKPSVVYLDCRDKSDQQIAAAIAEHLRKHRRKSKGALAGADA</sequence>